<gene>
    <name evidence="4" type="ORF">BAU08_21890</name>
</gene>
<comment type="similarity">
    <text evidence="1">Belongs to the peptidase M81 family.</text>
</comment>
<dbReference type="InterPro" id="IPR015995">
    <property type="entry name" value="MlrC_N"/>
</dbReference>
<proteinExistence type="inferred from homology"/>
<evidence type="ECO:0000313" key="4">
    <source>
        <dbReference type="EMBL" id="ANN73651.1"/>
    </source>
</evidence>
<dbReference type="Proteomes" id="UP000092213">
    <property type="component" value="Chromosome"/>
</dbReference>
<evidence type="ECO:0000256" key="1">
    <source>
        <dbReference type="PIRNR" id="PIRNR012702"/>
    </source>
</evidence>
<dbReference type="Pfam" id="PF07171">
    <property type="entry name" value="MlrC_C"/>
    <property type="match status" value="1"/>
</dbReference>
<comment type="function">
    <text evidence="1">Involved in peptidolytic degradation of cyclic heptapeptide hepatotoxin microcystin (MC).</text>
</comment>
<dbReference type="InterPro" id="IPR010799">
    <property type="entry name" value="MlrC_C"/>
</dbReference>
<comment type="cofactor">
    <cofactor evidence="1">
        <name>Zn(2+)</name>
        <dbReference type="ChEBI" id="CHEBI:29105"/>
    </cofactor>
    <text evidence="1">Binds 1 zinc ion per subunit.</text>
</comment>
<dbReference type="GO" id="GO:0008237">
    <property type="term" value="F:metallopeptidase activity"/>
    <property type="evidence" value="ECO:0007669"/>
    <property type="project" value="UniProtKB-KW"/>
</dbReference>
<protein>
    <recommendedName>
        <fullName evidence="1">Microcystinase C</fullName>
        <shortName evidence="1">MlrC</shortName>
    </recommendedName>
</protein>
<dbReference type="AlphaFoldDB" id="A0A193G2H9"/>
<feature type="domain" description="Microcystin LR degradation protein MlrC N-terminal" evidence="3">
    <location>
        <begin position="16"/>
        <end position="309"/>
    </location>
</feature>
<dbReference type="PIRSF" id="PIRSF012702">
    <property type="entry name" value="UCP012702"/>
    <property type="match status" value="1"/>
</dbReference>
<dbReference type="GO" id="GO:0006508">
    <property type="term" value="P:proteolysis"/>
    <property type="evidence" value="ECO:0007669"/>
    <property type="project" value="UniProtKB-KW"/>
</dbReference>
<keyword evidence="1" id="KW-0645">Protease</keyword>
<dbReference type="InterPro" id="IPR009197">
    <property type="entry name" value="MlrC"/>
</dbReference>
<reference evidence="4 5" key="1">
    <citation type="submission" date="2016-06" db="EMBL/GenBank/DDBJ databases">
        <title>Complete genome sequences of Bordetella bronchialis and Bordetella flabilis.</title>
        <authorList>
            <person name="LiPuma J.J."/>
            <person name="Spilker T."/>
        </authorList>
    </citation>
    <scope>NUCLEOTIDE SEQUENCE [LARGE SCALE GENOMIC DNA]</scope>
    <source>
        <strain evidence="4 5">AU17976</strain>
    </source>
</reference>
<sequence>MSISTPGTGTSTTTPRVAVLGFHLESNAFAPVSVEDDFRAQCWEEGERISALARQVSHLPSELPGFYQRMDALGPWQPLPLIVIGAPPGGPASAAVWATFLRETRARLQAVLPVDAVYVANHGASSAEGEDDTEAALATMLRQLVGSGVPIIATHDLHANVSAATMEALDALIGYRTNPHVDQRERAAEAADLLHEMLGGMKTATAHIRLPLTPPSVTLGTREGPYADLIARAQTCMAPVGQGPIANVSVLGGFVFSDLPKCGLTVNVTARGDLAAARRTALVLARAAWQDRHRYVPDMIEVDRAVALAAASAVPLLFADVADNPGGGGRGNTAWLLAAFHQARIPDTVLGVFVDPALAAQAHALGEGASFDAVFNRQESEFSRRFQARARIVRLTDGEGEGRRGVMRGRKFSLGPSVLLELEDSGLRVIVGSLRRQLAEPRIVEMHGIDIASVKNLIVKSRGHYRAGFDEFFTPERIHDVDSPGLTTPNLKRVGFRRLPRPVWPLDADAVWREPDWAADLAPEG</sequence>
<accession>A0A193G2H9</accession>
<feature type="domain" description="Microcystin LR degradation protein MlrC C-terminal" evidence="2">
    <location>
        <begin position="319"/>
        <end position="498"/>
    </location>
</feature>
<evidence type="ECO:0000313" key="5">
    <source>
        <dbReference type="Proteomes" id="UP000092213"/>
    </source>
</evidence>
<dbReference type="RefSeq" id="WP_066671641.1">
    <property type="nucleotide sequence ID" value="NZ_CP016171.1"/>
</dbReference>
<keyword evidence="1" id="KW-0479">Metal-binding</keyword>
<keyword evidence="1" id="KW-0378">Hydrolase</keyword>
<dbReference type="GO" id="GO:0046872">
    <property type="term" value="F:metal ion binding"/>
    <property type="evidence" value="ECO:0007669"/>
    <property type="project" value="UniProtKB-KW"/>
</dbReference>
<name>A0A193G2H9_9BORD</name>
<keyword evidence="1" id="KW-0482">Metalloprotease</keyword>
<dbReference type="STRING" id="463025.BAU08_21890"/>
<evidence type="ECO:0000259" key="2">
    <source>
        <dbReference type="Pfam" id="PF07171"/>
    </source>
</evidence>
<evidence type="ECO:0000259" key="3">
    <source>
        <dbReference type="Pfam" id="PF07364"/>
    </source>
</evidence>
<dbReference type="Pfam" id="PF07364">
    <property type="entry name" value="DUF1485"/>
    <property type="match status" value="1"/>
</dbReference>
<organism evidence="4 5">
    <name type="scientific">Bordetella bronchialis</name>
    <dbReference type="NCBI Taxonomy" id="463025"/>
    <lineage>
        <taxon>Bacteria</taxon>
        <taxon>Pseudomonadati</taxon>
        <taxon>Pseudomonadota</taxon>
        <taxon>Betaproteobacteria</taxon>
        <taxon>Burkholderiales</taxon>
        <taxon>Alcaligenaceae</taxon>
        <taxon>Bordetella</taxon>
    </lineage>
</organism>
<dbReference type="EMBL" id="CP016171">
    <property type="protein sequence ID" value="ANN73651.1"/>
    <property type="molecule type" value="Genomic_DNA"/>
</dbReference>